<dbReference type="AlphaFoldDB" id="A0A0D2MYK1"/>
<dbReference type="Gene3D" id="1.10.1780.10">
    <property type="entry name" value="Clp, N-terminal domain"/>
    <property type="match status" value="2"/>
</dbReference>
<feature type="domain" description="Clp R" evidence="2">
    <location>
        <begin position="3"/>
        <end position="70"/>
    </location>
</feature>
<evidence type="ECO:0000313" key="3">
    <source>
        <dbReference type="EMBL" id="KIY99230.1"/>
    </source>
</evidence>
<protein>
    <recommendedName>
        <fullName evidence="2">Clp R domain-containing protein</fullName>
    </recommendedName>
</protein>
<reference evidence="3 4" key="1">
    <citation type="journal article" date="2013" name="BMC Genomics">
        <title>Reconstruction of the lipid metabolism for the microalga Monoraphidium neglectum from its genome sequence reveals characteristics suitable for biofuel production.</title>
        <authorList>
            <person name="Bogen C."/>
            <person name="Al-Dilaimi A."/>
            <person name="Albersmeier A."/>
            <person name="Wichmann J."/>
            <person name="Grundmann M."/>
            <person name="Rupp O."/>
            <person name="Lauersen K.J."/>
            <person name="Blifernez-Klassen O."/>
            <person name="Kalinowski J."/>
            <person name="Goesmann A."/>
            <person name="Mussgnug J.H."/>
            <person name="Kruse O."/>
        </authorList>
    </citation>
    <scope>NUCLEOTIDE SEQUENCE [LARGE SCALE GENOMIC DNA]</scope>
    <source>
        <strain evidence="3 4">SAG 48.87</strain>
    </source>
</reference>
<sequence>MFAEPEHLLLGLLSNPGTPAAELLHRHGLALDAARARVDAIRVMPTGEGALKGSDIAFSPALQAVTTAAGASSAGGAVGTAHLLCSLLRQQPAGKGLQKALEGVNVEDLLTQAEQQLEGGTEEPTADPPSSGEAQAERLRQLYQQHLEQQRARGPSDSSGFGIGAARQPTQQELDDIYE</sequence>
<dbReference type="GeneID" id="25741605"/>
<dbReference type="KEGG" id="mng:MNEG_8730"/>
<dbReference type="SUPFAM" id="SSF81923">
    <property type="entry name" value="Double Clp-N motif"/>
    <property type="match status" value="1"/>
</dbReference>
<dbReference type="InterPro" id="IPR004176">
    <property type="entry name" value="Clp_R_N"/>
</dbReference>
<name>A0A0D2MYK1_9CHLO</name>
<dbReference type="EMBL" id="KK101911">
    <property type="protein sequence ID" value="KIY99230.1"/>
    <property type="molecule type" value="Genomic_DNA"/>
</dbReference>
<dbReference type="RefSeq" id="XP_013898250.1">
    <property type="nucleotide sequence ID" value="XM_014042796.1"/>
</dbReference>
<evidence type="ECO:0000259" key="2">
    <source>
        <dbReference type="Pfam" id="PF02861"/>
    </source>
</evidence>
<dbReference type="Proteomes" id="UP000054498">
    <property type="component" value="Unassembled WGS sequence"/>
</dbReference>
<keyword evidence="4" id="KW-1185">Reference proteome</keyword>
<dbReference type="InterPro" id="IPR036628">
    <property type="entry name" value="Clp_N_dom_sf"/>
</dbReference>
<proteinExistence type="predicted"/>
<organism evidence="3 4">
    <name type="scientific">Monoraphidium neglectum</name>
    <dbReference type="NCBI Taxonomy" id="145388"/>
    <lineage>
        <taxon>Eukaryota</taxon>
        <taxon>Viridiplantae</taxon>
        <taxon>Chlorophyta</taxon>
        <taxon>core chlorophytes</taxon>
        <taxon>Chlorophyceae</taxon>
        <taxon>CS clade</taxon>
        <taxon>Sphaeropleales</taxon>
        <taxon>Selenastraceae</taxon>
        <taxon>Monoraphidium</taxon>
    </lineage>
</organism>
<evidence type="ECO:0000313" key="4">
    <source>
        <dbReference type="Proteomes" id="UP000054498"/>
    </source>
</evidence>
<gene>
    <name evidence="3" type="ORF">MNEG_8730</name>
</gene>
<evidence type="ECO:0000256" key="1">
    <source>
        <dbReference type="SAM" id="MobiDB-lite"/>
    </source>
</evidence>
<accession>A0A0D2MYK1</accession>
<dbReference type="Pfam" id="PF02861">
    <property type="entry name" value="Clp_N"/>
    <property type="match status" value="1"/>
</dbReference>
<feature type="region of interest" description="Disordered" evidence="1">
    <location>
        <begin position="116"/>
        <end position="179"/>
    </location>
</feature>